<dbReference type="Proteomes" id="UP000308539">
    <property type="component" value="Unassembled WGS sequence"/>
</dbReference>
<sequence>MANINEFTVEEKQNALNDAFKIMNMKVFRMDDYQWIAHYSKDEALAFYHEQSGVPMDDLKEAFNDWGEVPLTDTMYWEATDITDDEANMAGVDYVGQTDFGDCYQVTFDWVIQNRTHKYPGYIACTEC</sequence>
<gene>
    <name evidence="1" type="ORF">FC752_05920</name>
</gene>
<comment type="caution">
    <text evidence="1">The sequence shown here is derived from an EMBL/GenBank/DDBJ whole genome shotgun (WGS) entry which is preliminary data.</text>
</comment>
<organism evidence="1 2">
    <name type="scientific">Lysinibacillus varians</name>
    <dbReference type="NCBI Taxonomy" id="1145276"/>
    <lineage>
        <taxon>Bacteria</taxon>
        <taxon>Bacillati</taxon>
        <taxon>Bacillota</taxon>
        <taxon>Bacilli</taxon>
        <taxon>Bacillales</taxon>
        <taxon>Bacillaceae</taxon>
        <taxon>Lysinibacillus</taxon>
    </lineage>
</organism>
<protein>
    <recommendedName>
        <fullName evidence="3">Phage protein</fullName>
    </recommendedName>
</protein>
<accession>A0ABY2TGH1</accession>
<evidence type="ECO:0000313" key="1">
    <source>
        <dbReference type="EMBL" id="TKI66101.1"/>
    </source>
</evidence>
<name>A0ABY2TGH1_9BACI</name>
<dbReference type="EMBL" id="SZPV01000013">
    <property type="protein sequence ID" value="TKI66101.1"/>
    <property type="molecule type" value="Genomic_DNA"/>
</dbReference>
<proteinExistence type="predicted"/>
<keyword evidence="2" id="KW-1185">Reference proteome</keyword>
<evidence type="ECO:0008006" key="3">
    <source>
        <dbReference type="Google" id="ProtNLM"/>
    </source>
</evidence>
<dbReference type="RefSeq" id="WP_025220152.1">
    <property type="nucleotide sequence ID" value="NZ_CP006837.1"/>
</dbReference>
<evidence type="ECO:0000313" key="2">
    <source>
        <dbReference type="Proteomes" id="UP000308539"/>
    </source>
</evidence>
<reference evidence="1 2" key="1">
    <citation type="submission" date="2019-04" db="EMBL/GenBank/DDBJ databases">
        <title>Lysinibacillus genome sequencing.</title>
        <authorList>
            <person name="Dunlap C."/>
        </authorList>
    </citation>
    <scope>NUCLEOTIDE SEQUENCE [LARGE SCALE GENOMIC DNA]</scope>
    <source>
        <strain evidence="1 2">NBRC 109424</strain>
    </source>
</reference>